<evidence type="ECO:0000313" key="3">
    <source>
        <dbReference type="EMBL" id="KAJ4501141.1"/>
    </source>
</evidence>
<dbReference type="EMBL" id="JANVFT010000003">
    <property type="protein sequence ID" value="KAJ4501141.1"/>
    <property type="molecule type" value="Genomic_DNA"/>
</dbReference>
<sequence length="126" mass="13466">MYARKNQEYKKTTGKGRRIDVRCPLFYYSTSFSFPFTEAAVLALFGAGASSPSPSSTSSSPSPSFPSSLVCPASSFISTSSSSSLSTTLLLFFDNPNGPASGISGGDLLLLAVSVINQSNFWLRWR</sequence>
<keyword evidence="2" id="KW-0812">Transmembrane</keyword>
<accession>A0ABQ8VXL9</accession>
<reference evidence="3" key="1">
    <citation type="submission" date="2022-08" db="EMBL/GenBank/DDBJ databases">
        <title>A Global Phylogenomic Analysis of the Shiitake Genus Lentinula.</title>
        <authorList>
            <consortium name="DOE Joint Genome Institute"/>
            <person name="Sierra-Patev S."/>
            <person name="Min B."/>
            <person name="Naranjo-Ortiz M."/>
            <person name="Looney B."/>
            <person name="Konkel Z."/>
            <person name="Slot J.C."/>
            <person name="Sakamoto Y."/>
            <person name="Steenwyk J.L."/>
            <person name="Rokas A."/>
            <person name="Carro J."/>
            <person name="Camarero S."/>
            <person name="Ferreira P."/>
            <person name="Molpeceres G."/>
            <person name="Ruiz-Duenas F.J."/>
            <person name="Serrano A."/>
            <person name="Henrissat B."/>
            <person name="Drula E."/>
            <person name="Hughes K.W."/>
            <person name="Mata J.L."/>
            <person name="Ishikawa N.K."/>
            <person name="Vargas-Isla R."/>
            <person name="Ushijima S."/>
            <person name="Smith C.A."/>
            <person name="Ahrendt S."/>
            <person name="Andreopoulos W."/>
            <person name="He G."/>
            <person name="Labutti K."/>
            <person name="Lipzen A."/>
            <person name="Ng V."/>
            <person name="Riley R."/>
            <person name="Sandor L."/>
            <person name="Barry K."/>
            <person name="Martinez A.T."/>
            <person name="Xiao Y."/>
            <person name="Gibbons J.G."/>
            <person name="Terashima K."/>
            <person name="Grigoriev I.V."/>
            <person name="Hibbett D.S."/>
        </authorList>
    </citation>
    <scope>NUCLEOTIDE SEQUENCE</scope>
    <source>
        <strain evidence="3">RHP3577 ss4</strain>
    </source>
</reference>
<organism evidence="3 4">
    <name type="scientific">Lentinula lateritia</name>
    <dbReference type="NCBI Taxonomy" id="40482"/>
    <lineage>
        <taxon>Eukaryota</taxon>
        <taxon>Fungi</taxon>
        <taxon>Dikarya</taxon>
        <taxon>Basidiomycota</taxon>
        <taxon>Agaricomycotina</taxon>
        <taxon>Agaricomycetes</taxon>
        <taxon>Agaricomycetidae</taxon>
        <taxon>Agaricales</taxon>
        <taxon>Marasmiineae</taxon>
        <taxon>Omphalotaceae</taxon>
        <taxon>Lentinula</taxon>
    </lineage>
</organism>
<evidence type="ECO:0000256" key="2">
    <source>
        <dbReference type="SAM" id="Phobius"/>
    </source>
</evidence>
<proteinExistence type="predicted"/>
<feature type="compositionally biased region" description="Low complexity" evidence="1">
    <location>
        <begin position="50"/>
        <end position="68"/>
    </location>
</feature>
<feature type="region of interest" description="Disordered" evidence="1">
    <location>
        <begin position="48"/>
        <end position="68"/>
    </location>
</feature>
<protein>
    <submittedName>
        <fullName evidence="3">Uncharacterized protein</fullName>
    </submittedName>
</protein>
<evidence type="ECO:0000313" key="4">
    <source>
        <dbReference type="Proteomes" id="UP001150217"/>
    </source>
</evidence>
<feature type="transmembrane region" description="Helical" evidence="2">
    <location>
        <begin position="105"/>
        <end position="123"/>
    </location>
</feature>
<keyword evidence="2" id="KW-0472">Membrane</keyword>
<keyword evidence="4" id="KW-1185">Reference proteome</keyword>
<name>A0ABQ8VXL9_9AGAR</name>
<evidence type="ECO:0000256" key="1">
    <source>
        <dbReference type="SAM" id="MobiDB-lite"/>
    </source>
</evidence>
<keyword evidence="2" id="KW-1133">Transmembrane helix</keyword>
<dbReference type="Proteomes" id="UP001150217">
    <property type="component" value="Unassembled WGS sequence"/>
</dbReference>
<feature type="transmembrane region" description="Helical" evidence="2">
    <location>
        <begin position="25"/>
        <end position="47"/>
    </location>
</feature>
<gene>
    <name evidence="3" type="ORF">C8R41DRAFT_913708</name>
</gene>
<comment type="caution">
    <text evidence="3">The sequence shown here is derived from an EMBL/GenBank/DDBJ whole genome shotgun (WGS) entry which is preliminary data.</text>
</comment>